<dbReference type="Pfam" id="PF02668">
    <property type="entry name" value="TauD"/>
    <property type="match status" value="1"/>
</dbReference>
<dbReference type="InterPro" id="IPR050411">
    <property type="entry name" value="AlphaKG_dependent_hydroxylases"/>
</dbReference>
<dbReference type="Gene3D" id="3.60.130.10">
    <property type="entry name" value="Clavaminate synthase-like"/>
    <property type="match status" value="1"/>
</dbReference>
<dbReference type="OrthoDB" id="272271at2759"/>
<reference evidence="3" key="1">
    <citation type="submission" date="2016-04" db="EMBL/GenBank/DDBJ databases">
        <authorList>
            <person name="Evans L.H."/>
            <person name="Alamgir A."/>
            <person name="Owens N."/>
            <person name="Weber N.D."/>
            <person name="Virtaneva K."/>
            <person name="Barbian K."/>
            <person name="Babar A."/>
            <person name="Rosenke K."/>
        </authorList>
    </citation>
    <scope>NUCLEOTIDE SEQUENCE [LARGE SCALE GENOMIC DNA]</scope>
    <source>
        <strain evidence="3">CBS 101.48</strain>
    </source>
</reference>
<sequence>MPTVQVLNKTQPNITYLPDRKNWQERTARRLAEEELTNELPDGFPEQLEGPKIWKGVDYEGQEEKWVYTLNPQELEEVHEAVLEFEDSGKPLSEIAKDTTFRLPTVGPKLKQLIEDDVVEGRGFAVVRGLDPDRYTRLQQVIAYVGVSSYVGKRGLQLKHVLASSWTVYNEIAKERPDLIETLASDWVFQSVDIYTSDYSGTSSFSRPLLYYHQKHLIIQYARRNFTGFGKNPRRDDIPPITEAQAEALDYLHYTAEKYSLSINFKKGDIQYISNTSIFHARNSYSDSAENRRHLLRLWLRPENAWETPEPLKELWDKLYVNDREEIFPLEPTMLV</sequence>
<name>A0A163IVN5_ABSGL</name>
<evidence type="ECO:0000259" key="2">
    <source>
        <dbReference type="Pfam" id="PF02668"/>
    </source>
</evidence>
<dbReference type="InterPro" id="IPR042098">
    <property type="entry name" value="TauD-like_sf"/>
</dbReference>
<protein>
    <recommendedName>
        <fullName evidence="2">TauD/TfdA-like domain-containing protein</fullName>
    </recommendedName>
</protein>
<dbReference type="AlphaFoldDB" id="A0A163IVN5"/>
<evidence type="ECO:0000313" key="4">
    <source>
        <dbReference type="Proteomes" id="UP000078561"/>
    </source>
</evidence>
<dbReference type="InParanoid" id="A0A163IVN5"/>
<dbReference type="Proteomes" id="UP000078561">
    <property type="component" value="Unassembled WGS sequence"/>
</dbReference>
<organism evidence="3">
    <name type="scientific">Absidia glauca</name>
    <name type="common">Pin mould</name>
    <dbReference type="NCBI Taxonomy" id="4829"/>
    <lineage>
        <taxon>Eukaryota</taxon>
        <taxon>Fungi</taxon>
        <taxon>Fungi incertae sedis</taxon>
        <taxon>Mucoromycota</taxon>
        <taxon>Mucoromycotina</taxon>
        <taxon>Mucoromycetes</taxon>
        <taxon>Mucorales</taxon>
        <taxon>Cunninghamellaceae</taxon>
        <taxon>Absidia</taxon>
    </lineage>
</organism>
<keyword evidence="1" id="KW-0560">Oxidoreductase</keyword>
<dbReference type="EMBL" id="LT550334">
    <property type="protein sequence ID" value="SAL95552.1"/>
    <property type="molecule type" value="Genomic_DNA"/>
</dbReference>
<dbReference type="SUPFAM" id="SSF51197">
    <property type="entry name" value="Clavaminate synthase-like"/>
    <property type="match status" value="1"/>
</dbReference>
<proteinExistence type="predicted"/>
<dbReference type="GO" id="GO:0016491">
    <property type="term" value="F:oxidoreductase activity"/>
    <property type="evidence" value="ECO:0007669"/>
    <property type="project" value="UniProtKB-KW"/>
</dbReference>
<evidence type="ECO:0000256" key="1">
    <source>
        <dbReference type="ARBA" id="ARBA00023002"/>
    </source>
</evidence>
<dbReference type="InterPro" id="IPR003819">
    <property type="entry name" value="TauD/TfdA-like"/>
</dbReference>
<keyword evidence="4" id="KW-1185">Reference proteome</keyword>
<feature type="domain" description="TauD/TfdA-like" evidence="2">
    <location>
        <begin position="161"/>
        <end position="299"/>
    </location>
</feature>
<evidence type="ECO:0000313" key="3">
    <source>
        <dbReference type="EMBL" id="SAL95552.1"/>
    </source>
</evidence>
<dbReference type="PANTHER" id="PTHR10696">
    <property type="entry name" value="GAMMA-BUTYROBETAINE HYDROXYLASE-RELATED"/>
    <property type="match status" value="1"/>
</dbReference>
<accession>A0A163IVN5</accession>
<dbReference type="PANTHER" id="PTHR10696:SF54">
    <property type="entry name" value="FAMILY OXIDOREDUCTASE, PUTATIVE (AFU_ORTHOLOGUE AFUA_4G13850)-RELATED"/>
    <property type="match status" value="1"/>
</dbReference>
<dbReference type="STRING" id="4829.A0A163IVN5"/>
<dbReference type="OMA" id="RRYYVGF"/>
<gene>
    <name evidence="3" type="primary">ABSGL_00881.1 scaffold 958</name>
</gene>